<gene>
    <name evidence="2" type="ORF">E1B25_02250</name>
</gene>
<dbReference type="Proteomes" id="UP000294662">
    <property type="component" value="Unassembled WGS sequence"/>
</dbReference>
<organism evidence="2 3">
    <name type="scientific">Antarcticimicrobium sediminis</name>
    <dbReference type="NCBI Taxonomy" id="2546227"/>
    <lineage>
        <taxon>Bacteria</taxon>
        <taxon>Pseudomonadati</taxon>
        <taxon>Pseudomonadota</taxon>
        <taxon>Alphaproteobacteria</taxon>
        <taxon>Rhodobacterales</taxon>
        <taxon>Paracoccaceae</taxon>
        <taxon>Antarcticimicrobium</taxon>
    </lineage>
</organism>
<reference evidence="2 3" key="1">
    <citation type="submission" date="2019-03" db="EMBL/GenBank/DDBJ databases">
        <authorList>
            <person name="Zhang S."/>
        </authorList>
    </citation>
    <scope>NUCLEOTIDE SEQUENCE [LARGE SCALE GENOMIC DNA]</scope>
    <source>
        <strain evidence="2 3">S4J41</strain>
    </source>
</reference>
<sequence length="101" mass="10786">MDERTMIDLHTVPLFLILPVCFAGGIVLGVVHFRALRATADLLVRGERPFLGLALTLGRFIFLGVGLYVAVLAGGLALIVALAGILCAKAWMLRRVQAGNT</sequence>
<feature type="transmembrane region" description="Helical" evidence="1">
    <location>
        <begin position="60"/>
        <end position="87"/>
    </location>
</feature>
<feature type="transmembrane region" description="Helical" evidence="1">
    <location>
        <begin position="12"/>
        <end position="33"/>
    </location>
</feature>
<keyword evidence="1" id="KW-1133">Transmembrane helix</keyword>
<keyword evidence="1" id="KW-0472">Membrane</keyword>
<accession>A0A4R5F0P5</accession>
<dbReference type="AlphaFoldDB" id="A0A4R5F0P5"/>
<dbReference type="RefSeq" id="WP_132827045.1">
    <property type="nucleotide sequence ID" value="NZ_SMFP01000001.1"/>
</dbReference>
<keyword evidence="1" id="KW-0812">Transmembrane</keyword>
<dbReference type="InterPro" id="IPR017581">
    <property type="entry name" value="AtpR-like"/>
</dbReference>
<name>A0A4R5F0P5_9RHOB</name>
<proteinExistence type="predicted"/>
<evidence type="ECO:0000313" key="3">
    <source>
        <dbReference type="Proteomes" id="UP000294662"/>
    </source>
</evidence>
<protein>
    <submittedName>
        <fullName evidence="2">ATP synthase subunit I</fullName>
    </submittedName>
</protein>
<comment type="caution">
    <text evidence="2">The sequence shown here is derived from an EMBL/GenBank/DDBJ whole genome shotgun (WGS) entry which is preliminary data.</text>
</comment>
<dbReference type="OrthoDB" id="7866972at2"/>
<dbReference type="Pfam" id="PF12966">
    <property type="entry name" value="AtpR"/>
    <property type="match status" value="1"/>
</dbReference>
<dbReference type="EMBL" id="SMFP01000001">
    <property type="protein sequence ID" value="TDE41055.1"/>
    <property type="molecule type" value="Genomic_DNA"/>
</dbReference>
<keyword evidence="3" id="KW-1185">Reference proteome</keyword>
<evidence type="ECO:0000313" key="2">
    <source>
        <dbReference type="EMBL" id="TDE41055.1"/>
    </source>
</evidence>
<evidence type="ECO:0000256" key="1">
    <source>
        <dbReference type="SAM" id="Phobius"/>
    </source>
</evidence>